<keyword evidence="2" id="KW-1185">Reference proteome</keyword>
<dbReference type="EMBL" id="CAJHJT010000001">
    <property type="protein sequence ID" value="CAD6996393.1"/>
    <property type="molecule type" value="Genomic_DNA"/>
</dbReference>
<name>A0A811UGQ8_CERCA</name>
<sequence length="51" mass="5748">MCLRAYVANISERFGCSATVGILVCAVRLRIAFAHCDFFDYSDDVPQQIFN</sequence>
<evidence type="ECO:0000313" key="1">
    <source>
        <dbReference type="EMBL" id="CAD6996393.1"/>
    </source>
</evidence>
<feature type="non-terminal residue" evidence="1">
    <location>
        <position position="51"/>
    </location>
</feature>
<comment type="caution">
    <text evidence="1">The sequence shown here is derived from an EMBL/GenBank/DDBJ whole genome shotgun (WGS) entry which is preliminary data.</text>
</comment>
<proteinExistence type="predicted"/>
<dbReference type="Proteomes" id="UP000606786">
    <property type="component" value="Unassembled WGS sequence"/>
</dbReference>
<organism evidence="1 2">
    <name type="scientific">Ceratitis capitata</name>
    <name type="common">Mediterranean fruit fly</name>
    <name type="synonym">Tephritis capitata</name>
    <dbReference type="NCBI Taxonomy" id="7213"/>
    <lineage>
        <taxon>Eukaryota</taxon>
        <taxon>Metazoa</taxon>
        <taxon>Ecdysozoa</taxon>
        <taxon>Arthropoda</taxon>
        <taxon>Hexapoda</taxon>
        <taxon>Insecta</taxon>
        <taxon>Pterygota</taxon>
        <taxon>Neoptera</taxon>
        <taxon>Endopterygota</taxon>
        <taxon>Diptera</taxon>
        <taxon>Brachycera</taxon>
        <taxon>Muscomorpha</taxon>
        <taxon>Tephritoidea</taxon>
        <taxon>Tephritidae</taxon>
        <taxon>Ceratitis</taxon>
        <taxon>Ceratitis</taxon>
    </lineage>
</organism>
<gene>
    <name evidence="1" type="ORF">CCAP1982_LOCUS5068</name>
</gene>
<evidence type="ECO:0000313" key="2">
    <source>
        <dbReference type="Proteomes" id="UP000606786"/>
    </source>
</evidence>
<reference evidence="1" key="1">
    <citation type="submission" date="2020-11" db="EMBL/GenBank/DDBJ databases">
        <authorList>
            <person name="Whitehead M."/>
        </authorList>
    </citation>
    <scope>NUCLEOTIDE SEQUENCE</scope>
    <source>
        <strain evidence="1">EGII</strain>
    </source>
</reference>
<accession>A0A811UGQ8</accession>
<protein>
    <submittedName>
        <fullName evidence="1">(Mediterranean fruit fly) hypothetical protein</fullName>
    </submittedName>
</protein>
<dbReference type="AlphaFoldDB" id="A0A811UGQ8"/>